<keyword evidence="5 6" id="KW-0694">RNA-binding</keyword>
<name>A0ABP0TIZ3_9BRYO</name>
<dbReference type="Proteomes" id="UP001497512">
    <property type="component" value="Chromosome 11"/>
</dbReference>
<evidence type="ECO:0000313" key="11">
    <source>
        <dbReference type="EMBL" id="CAK9197814.1"/>
    </source>
</evidence>
<keyword evidence="4 7" id="KW-0862">Zinc</keyword>
<feature type="domain" description="C3H1-type" evidence="9">
    <location>
        <begin position="67"/>
        <end position="95"/>
    </location>
</feature>
<evidence type="ECO:0000256" key="6">
    <source>
        <dbReference type="PROSITE-ProRule" id="PRU00176"/>
    </source>
</evidence>
<feature type="domain" description="HTH OST-type" evidence="10">
    <location>
        <begin position="315"/>
        <end position="401"/>
    </location>
</feature>
<accession>A0ABP0TIZ3</accession>
<reference evidence="11" key="1">
    <citation type="submission" date="2024-02" db="EMBL/GenBank/DDBJ databases">
        <authorList>
            <consortium name="ELIXIR-Norway"/>
            <consortium name="Elixir Norway"/>
        </authorList>
    </citation>
    <scope>NUCLEOTIDE SEQUENCE</scope>
</reference>
<evidence type="ECO:0000259" key="10">
    <source>
        <dbReference type="PROSITE" id="PS51644"/>
    </source>
</evidence>
<evidence type="ECO:0000259" key="9">
    <source>
        <dbReference type="PROSITE" id="PS50103"/>
    </source>
</evidence>
<gene>
    <name evidence="11" type="ORF">CSSPTR1EN2_LOCUS4162</name>
</gene>
<evidence type="ECO:0000256" key="7">
    <source>
        <dbReference type="PROSITE-ProRule" id="PRU00723"/>
    </source>
</evidence>
<dbReference type="Pfam" id="PF18044">
    <property type="entry name" value="zf-CCCH_4"/>
    <property type="match status" value="1"/>
</dbReference>
<keyword evidence="1 7" id="KW-0479">Metal-binding</keyword>
<sequence>MVISSSTDNLQHESNILTQRLSRVCSGQANNEGECLSSRTNLSVLLPAGMLITQQNLNDSSRLFGPARTSELCRYFTMPGGCVRGDKCFYAHAEEKLVQTSVVSANTRQAFTTKYVGATKSLQRLTEDLSKKIFVGGLPPSVESDDLRNFFEAKFGSVLDAVVIASPSGDTIQSRGFGFVTFKHTESVAAAVEAHYINLHGKKVEIKSAVPRCDLSPPEISRAGDFSLGDHTRFPTNTTIEVTKREFFKLSPESSFPSASNTPQVHSWQKLGESQHIQTNENTACTSRLSPVKELLDSYLSPVMRGSSRSIQASNPSWLTKFLQWLPVFLTGVSMRLKEGDWYPLSSLKGDFRATCGLELDHLGLGYEKLSDFIRCLPDLCRMKIVPVGRGPATHMVLLPGLPQFAPTATLHGQGRPHSPFSTIRSSTDGIRTYADVAACQSVSLPGKAYLVPAPLGFIPPVVASGAVSYPVPAAQGFIPPLVPSGAGPTNFTAPLQAGQPVDLTTSILQFETMSFAPPTAPSLVDVPFPLPNLAYRGGCSTTGLPFISTGPVGNIVTGDAAVLHGHNLEITNLPTRCPELSSSSDEQMNLVTSLQSSDQIGSILSRALQASGNCSANFSSEEWAILTGLLSSHKTGGETNFPQDRIEAIQEQDRASTWLPSTEIETANSQIDPKPFTVFNHPFTGFMGGMWGEKVQDTQDMEGCSYQNSFQRPSSTYTSRCGLAPTQASTPMQRRPVNGVCGLCSEKRALFIAIPCGHHDLCPGCKDSLRQVDSHQHRHHTRCFHCYGHVEQWLPLQ</sequence>
<dbReference type="Pfam" id="PF00076">
    <property type="entry name" value="RRM_1"/>
    <property type="match status" value="1"/>
</dbReference>
<dbReference type="PROSITE" id="PS50102">
    <property type="entry name" value="RRM"/>
    <property type="match status" value="1"/>
</dbReference>
<keyword evidence="12" id="KW-1185">Reference proteome</keyword>
<evidence type="ECO:0000259" key="8">
    <source>
        <dbReference type="PROSITE" id="PS50102"/>
    </source>
</evidence>
<evidence type="ECO:0000256" key="4">
    <source>
        <dbReference type="ARBA" id="ARBA00022833"/>
    </source>
</evidence>
<evidence type="ECO:0000256" key="5">
    <source>
        <dbReference type="ARBA" id="ARBA00022884"/>
    </source>
</evidence>
<dbReference type="InterPro" id="IPR035979">
    <property type="entry name" value="RBD_domain_sf"/>
</dbReference>
<proteinExistence type="predicted"/>
<dbReference type="SUPFAM" id="SSF90229">
    <property type="entry name" value="CCCH zinc finger"/>
    <property type="match status" value="1"/>
</dbReference>
<evidence type="ECO:0000313" key="12">
    <source>
        <dbReference type="Proteomes" id="UP001497512"/>
    </source>
</evidence>
<dbReference type="SMART" id="SM00360">
    <property type="entry name" value="RRM"/>
    <property type="match status" value="1"/>
</dbReference>
<feature type="zinc finger region" description="C3H1-type" evidence="7">
    <location>
        <begin position="67"/>
        <end position="95"/>
    </location>
</feature>
<dbReference type="InterPro" id="IPR041367">
    <property type="entry name" value="Znf-CCCH_4"/>
</dbReference>
<dbReference type="SMART" id="SM00356">
    <property type="entry name" value="ZnF_C3H1"/>
    <property type="match status" value="1"/>
</dbReference>
<protein>
    <submittedName>
        <fullName evidence="11">Uncharacterized protein</fullName>
    </submittedName>
</protein>
<dbReference type="InterPro" id="IPR000571">
    <property type="entry name" value="Znf_CCCH"/>
</dbReference>
<keyword evidence="2" id="KW-0677">Repeat</keyword>
<dbReference type="PANTHER" id="PTHR48032:SF6">
    <property type="entry name" value="RNA-BINDING (RRM_RBD_RNP MOTIFS) FAMILY PROTEIN"/>
    <property type="match status" value="1"/>
</dbReference>
<dbReference type="EMBL" id="OZ019903">
    <property type="protein sequence ID" value="CAK9197814.1"/>
    <property type="molecule type" value="Genomic_DNA"/>
</dbReference>
<dbReference type="InterPro" id="IPR041966">
    <property type="entry name" value="LOTUS-like"/>
</dbReference>
<organism evidence="11 12">
    <name type="scientific">Sphagnum troendelagicum</name>
    <dbReference type="NCBI Taxonomy" id="128251"/>
    <lineage>
        <taxon>Eukaryota</taxon>
        <taxon>Viridiplantae</taxon>
        <taxon>Streptophyta</taxon>
        <taxon>Embryophyta</taxon>
        <taxon>Bryophyta</taxon>
        <taxon>Sphagnophytina</taxon>
        <taxon>Sphagnopsida</taxon>
        <taxon>Sphagnales</taxon>
        <taxon>Sphagnaceae</taxon>
        <taxon>Sphagnum</taxon>
    </lineage>
</organism>
<keyword evidence="3 7" id="KW-0863">Zinc-finger</keyword>
<feature type="domain" description="RRM" evidence="8">
    <location>
        <begin position="131"/>
        <end position="211"/>
    </location>
</feature>
<dbReference type="SUPFAM" id="SSF54928">
    <property type="entry name" value="RNA-binding domain, RBD"/>
    <property type="match status" value="1"/>
</dbReference>
<dbReference type="InterPro" id="IPR000504">
    <property type="entry name" value="RRM_dom"/>
</dbReference>
<dbReference type="PANTHER" id="PTHR48032">
    <property type="entry name" value="RNA-BINDING PROTEIN MUSASHI HOMOLOG RBP6"/>
    <property type="match status" value="1"/>
</dbReference>
<dbReference type="InterPro" id="IPR012677">
    <property type="entry name" value="Nucleotide-bd_a/b_plait_sf"/>
</dbReference>
<dbReference type="CDD" id="cd08824">
    <property type="entry name" value="LOTUS"/>
    <property type="match status" value="1"/>
</dbReference>
<dbReference type="PROSITE" id="PS50103">
    <property type="entry name" value="ZF_C3H1"/>
    <property type="match status" value="1"/>
</dbReference>
<evidence type="ECO:0000256" key="2">
    <source>
        <dbReference type="ARBA" id="ARBA00022737"/>
    </source>
</evidence>
<evidence type="ECO:0000256" key="3">
    <source>
        <dbReference type="ARBA" id="ARBA00022771"/>
    </source>
</evidence>
<dbReference type="Pfam" id="PF12872">
    <property type="entry name" value="OST-HTH"/>
    <property type="match status" value="1"/>
</dbReference>
<dbReference type="PROSITE" id="PS51644">
    <property type="entry name" value="HTH_OST"/>
    <property type="match status" value="1"/>
</dbReference>
<dbReference type="Gene3D" id="3.30.420.610">
    <property type="entry name" value="LOTUS domain-like"/>
    <property type="match status" value="1"/>
</dbReference>
<evidence type="ECO:0000256" key="1">
    <source>
        <dbReference type="ARBA" id="ARBA00022723"/>
    </source>
</evidence>
<dbReference type="Gene3D" id="3.30.70.330">
    <property type="match status" value="1"/>
</dbReference>
<dbReference type="InterPro" id="IPR036855">
    <property type="entry name" value="Znf_CCCH_sf"/>
</dbReference>
<dbReference type="InterPro" id="IPR025605">
    <property type="entry name" value="OST-HTH/LOTUS_dom"/>
</dbReference>